<keyword evidence="5 9" id="KW-0560">Oxidoreductase</keyword>
<dbReference type="GO" id="GO:0016705">
    <property type="term" value="F:oxidoreductase activity, acting on paired donors, with incorporation or reduction of molecular oxygen"/>
    <property type="evidence" value="ECO:0007669"/>
    <property type="project" value="InterPro"/>
</dbReference>
<evidence type="ECO:0000256" key="4">
    <source>
        <dbReference type="ARBA" id="ARBA00022723"/>
    </source>
</evidence>
<evidence type="ECO:0000256" key="2">
    <source>
        <dbReference type="ARBA" id="ARBA00010617"/>
    </source>
</evidence>
<dbReference type="Proteomes" id="UP000694867">
    <property type="component" value="Unplaced"/>
</dbReference>
<dbReference type="PRINTS" id="PR00385">
    <property type="entry name" value="P450"/>
</dbReference>
<dbReference type="SUPFAM" id="SSF48264">
    <property type="entry name" value="Cytochrome P450"/>
    <property type="match status" value="1"/>
</dbReference>
<dbReference type="Gene3D" id="1.10.630.10">
    <property type="entry name" value="Cytochrome P450"/>
    <property type="match status" value="1"/>
</dbReference>
<keyword evidence="7 9" id="KW-0503">Monooxygenase</keyword>
<dbReference type="PROSITE" id="PS00086">
    <property type="entry name" value="CYTOCHROME_P450"/>
    <property type="match status" value="1"/>
</dbReference>
<evidence type="ECO:0000313" key="11">
    <source>
        <dbReference type="RefSeq" id="XP_003745070.1"/>
    </source>
</evidence>
<keyword evidence="6 8" id="KW-0408">Iron</keyword>
<evidence type="ECO:0000256" key="9">
    <source>
        <dbReference type="RuleBase" id="RU000461"/>
    </source>
</evidence>
<evidence type="ECO:0000313" key="10">
    <source>
        <dbReference type="Proteomes" id="UP000694867"/>
    </source>
</evidence>
<dbReference type="InterPro" id="IPR001128">
    <property type="entry name" value="Cyt_P450"/>
</dbReference>
<keyword evidence="10" id="KW-1185">Reference proteome</keyword>
<evidence type="ECO:0000256" key="8">
    <source>
        <dbReference type="PIRSR" id="PIRSR602401-1"/>
    </source>
</evidence>
<dbReference type="GO" id="GO:0020037">
    <property type="term" value="F:heme binding"/>
    <property type="evidence" value="ECO:0007669"/>
    <property type="project" value="InterPro"/>
</dbReference>
<dbReference type="InterPro" id="IPR017972">
    <property type="entry name" value="Cyt_P450_CS"/>
</dbReference>
<keyword evidence="3 8" id="KW-0349">Heme</keyword>
<dbReference type="PANTHER" id="PTHR24279">
    <property type="entry name" value="CYTOCHROME P450"/>
    <property type="match status" value="1"/>
</dbReference>
<evidence type="ECO:0000256" key="6">
    <source>
        <dbReference type="ARBA" id="ARBA00023004"/>
    </source>
</evidence>
<dbReference type="GeneID" id="100901411"/>
<comment type="cofactor">
    <cofactor evidence="1 8">
        <name>heme</name>
        <dbReference type="ChEBI" id="CHEBI:30413"/>
    </cofactor>
</comment>
<dbReference type="AlphaFoldDB" id="A0AAJ6QVB3"/>
<organism evidence="10 11">
    <name type="scientific">Galendromus occidentalis</name>
    <name type="common">western predatory mite</name>
    <dbReference type="NCBI Taxonomy" id="34638"/>
    <lineage>
        <taxon>Eukaryota</taxon>
        <taxon>Metazoa</taxon>
        <taxon>Ecdysozoa</taxon>
        <taxon>Arthropoda</taxon>
        <taxon>Chelicerata</taxon>
        <taxon>Arachnida</taxon>
        <taxon>Acari</taxon>
        <taxon>Parasitiformes</taxon>
        <taxon>Mesostigmata</taxon>
        <taxon>Gamasina</taxon>
        <taxon>Phytoseioidea</taxon>
        <taxon>Phytoseiidae</taxon>
        <taxon>Typhlodrominae</taxon>
        <taxon>Galendromus</taxon>
    </lineage>
</organism>
<evidence type="ECO:0000256" key="3">
    <source>
        <dbReference type="ARBA" id="ARBA00022617"/>
    </source>
</evidence>
<dbReference type="PRINTS" id="PR00463">
    <property type="entry name" value="EP450I"/>
</dbReference>
<evidence type="ECO:0000256" key="1">
    <source>
        <dbReference type="ARBA" id="ARBA00001971"/>
    </source>
</evidence>
<dbReference type="RefSeq" id="XP_003745070.1">
    <property type="nucleotide sequence ID" value="XM_003745022.1"/>
</dbReference>
<name>A0AAJ6QVB3_9ACAR</name>
<dbReference type="Pfam" id="PF00067">
    <property type="entry name" value="p450"/>
    <property type="match status" value="1"/>
</dbReference>
<feature type="binding site" description="axial binding residue" evidence="8">
    <location>
        <position position="419"/>
    </location>
    <ligand>
        <name>heme</name>
        <dbReference type="ChEBI" id="CHEBI:30413"/>
    </ligand>
    <ligandPart>
        <name>Fe</name>
        <dbReference type="ChEBI" id="CHEBI:18248"/>
    </ligandPart>
</feature>
<dbReference type="GO" id="GO:0004497">
    <property type="term" value="F:monooxygenase activity"/>
    <property type="evidence" value="ECO:0007669"/>
    <property type="project" value="UniProtKB-KW"/>
</dbReference>
<dbReference type="PANTHER" id="PTHR24279:SF120">
    <property type="entry name" value="CYTOCHROME P450"/>
    <property type="match status" value="1"/>
</dbReference>
<dbReference type="InterPro" id="IPR002401">
    <property type="entry name" value="Cyt_P450_E_grp-I"/>
</dbReference>
<accession>A0AAJ6QVB3</accession>
<dbReference type="CDD" id="cd11054">
    <property type="entry name" value="CYP24A1-like"/>
    <property type="match status" value="1"/>
</dbReference>
<dbReference type="GO" id="GO:0005506">
    <property type="term" value="F:iron ion binding"/>
    <property type="evidence" value="ECO:0007669"/>
    <property type="project" value="InterPro"/>
</dbReference>
<proteinExistence type="inferred from homology"/>
<dbReference type="InterPro" id="IPR050479">
    <property type="entry name" value="CYP11_CYP27_families"/>
</dbReference>
<reference evidence="11" key="1">
    <citation type="submission" date="2025-08" db="UniProtKB">
        <authorList>
            <consortium name="RefSeq"/>
        </authorList>
    </citation>
    <scope>IDENTIFICATION</scope>
</reference>
<evidence type="ECO:0000256" key="5">
    <source>
        <dbReference type="ARBA" id="ARBA00023002"/>
    </source>
</evidence>
<evidence type="ECO:0000256" key="7">
    <source>
        <dbReference type="ARBA" id="ARBA00023033"/>
    </source>
</evidence>
<sequence>MQPNRESAKSFEEIPRVTGLPFVGTLFWYLPYIGVYNPFKLHIANERKLQNYGPIVRETIMGRTYVLVYDPEDIARVFKSESKYPYRETLLSLKEYRVRKHSTTCDPNAGLIVTQGQNWLNCRSVLNAPLLKSVFISPHVNTMDDLALGVVKLLEAHPEEDDVHETMYLWALENATRILLGKQLGALESSPSRECQETVAAIRSASHAVGRLEFPYPPLWRWIATHNWNEFERNEDLFRDFIVDCVEERLSRPENTPSSCDLLSHIIREEQMKPAELITSLTDLVFAAVDTTAFAASFAMHFLALNPRVQEKARQEAVEFEHLDLHQCKRLSYLQAVIKETLRLRPVVPGVFRISSRDLTLSGFKVPAGTKIFTQNHVACLSETNFPRAREFLPERWAMPTSPSAEFASLPFGSGKRACIGRRLAETTLLVFLVRLLQTHVLDTDDKEIDIVTSVVSSPENPIRIKFRPLQ</sequence>
<comment type="similarity">
    <text evidence="2 9">Belongs to the cytochrome P450 family.</text>
</comment>
<gene>
    <name evidence="11" type="primary">LOC100901411</name>
</gene>
<protein>
    <submittedName>
        <fullName evidence="11">Cytochrome P450 302a1, mitochondrial-like</fullName>
    </submittedName>
</protein>
<keyword evidence="4 8" id="KW-0479">Metal-binding</keyword>
<dbReference type="InterPro" id="IPR036396">
    <property type="entry name" value="Cyt_P450_sf"/>
</dbReference>
<dbReference type="KEGG" id="goe:100901411"/>